<accession>A0A9P6N5D5</accession>
<proteinExistence type="predicted"/>
<keyword evidence="2" id="KW-1185">Reference proteome</keyword>
<dbReference type="Proteomes" id="UP000886653">
    <property type="component" value="Unassembled WGS sequence"/>
</dbReference>
<reference evidence="1" key="1">
    <citation type="submission" date="2013-11" db="EMBL/GenBank/DDBJ databases">
        <title>Genome sequence of the fusiform rust pathogen reveals effectors for host alternation and coevolution with pine.</title>
        <authorList>
            <consortium name="DOE Joint Genome Institute"/>
            <person name="Smith K."/>
            <person name="Pendleton A."/>
            <person name="Kubisiak T."/>
            <person name="Anderson C."/>
            <person name="Salamov A."/>
            <person name="Aerts A."/>
            <person name="Riley R."/>
            <person name="Clum A."/>
            <person name="Lindquist E."/>
            <person name="Ence D."/>
            <person name="Campbell M."/>
            <person name="Kronenberg Z."/>
            <person name="Feau N."/>
            <person name="Dhillon B."/>
            <person name="Hamelin R."/>
            <person name="Burleigh J."/>
            <person name="Smith J."/>
            <person name="Yandell M."/>
            <person name="Nelson C."/>
            <person name="Grigoriev I."/>
            <person name="Davis J."/>
        </authorList>
    </citation>
    <scope>NUCLEOTIDE SEQUENCE</scope>
    <source>
        <strain evidence="1">G11</strain>
    </source>
</reference>
<evidence type="ECO:0000313" key="1">
    <source>
        <dbReference type="EMBL" id="KAG0139526.1"/>
    </source>
</evidence>
<protein>
    <submittedName>
        <fullName evidence="1">Uncharacterized protein</fullName>
    </submittedName>
</protein>
<dbReference type="AlphaFoldDB" id="A0A9P6N5D5"/>
<evidence type="ECO:0000313" key="2">
    <source>
        <dbReference type="Proteomes" id="UP000886653"/>
    </source>
</evidence>
<sequence length="135" mass="15356">MPETHPSPIHLLLRKDVFLIPQENEFKAIYPYPDPPWRTPKWMIHNLGEKREKIKKEIQDQIHKEKDKNAYITFTDRSFTSEEGGGTAAATIDRVTKITYGLAKGISNYEMEAMGAGISDISTLVWPLSSTEIPP</sequence>
<comment type="caution">
    <text evidence="1">The sequence shown here is derived from an EMBL/GenBank/DDBJ whole genome shotgun (WGS) entry which is preliminary data.</text>
</comment>
<name>A0A9P6N5D5_9BASI</name>
<dbReference type="EMBL" id="MU167569">
    <property type="protein sequence ID" value="KAG0139526.1"/>
    <property type="molecule type" value="Genomic_DNA"/>
</dbReference>
<gene>
    <name evidence="1" type="ORF">CROQUDRAFT_101402</name>
</gene>
<organism evidence="1 2">
    <name type="scientific">Cronartium quercuum f. sp. fusiforme G11</name>
    <dbReference type="NCBI Taxonomy" id="708437"/>
    <lineage>
        <taxon>Eukaryota</taxon>
        <taxon>Fungi</taxon>
        <taxon>Dikarya</taxon>
        <taxon>Basidiomycota</taxon>
        <taxon>Pucciniomycotina</taxon>
        <taxon>Pucciniomycetes</taxon>
        <taxon>Pucciniales</taxon>
        <taxon>Coleosporiaceae</taxon>
        <taxon>Cronartium</taxon>
    </lineage>
</organism>